<dbReference type="Pfam" id="PF00106">
    <property type="entry name" value="adh_short"/>
    <property type="match status" value="1"/>
</dbReference>
<dbReference type="PANTHER" id="PTHR45458">
    <property type="entry name" value="SHORT-CHAIN DEHYDROGENASE/REDUCTASE SDR"/>
    <property type="match status" value="1"/>
</dbReference>
<gene>
    <name evidence="1" type="ORF">EHO51_02375</name>
</gene>
<organism evidence="1 2">
    <name type="scientific">Methylocystis rosea</name>
    <dbReference type="NCBI Taxonomy" id="173366"/>
    <lineage>
        <taxon>Bacteria</taxon>
        <taxon>Pseudomonadati</taxon>
        <taxon>Pseudomonadota</taxon>
        <taxon>Alphaproteobacteria</taxon>
        <taxon>Hyphomicrobiales</taxon>
        <taxon>Methylocystaceae</taxon>
        <taxon>Methylocystis</taxon>
    </lineage>
</organism>
<name>A0A3G8M1W5_9HYPH</name>
<dbReference type="Gene3D" id="3.40.50.720">
    <property type="entry name" value="NAD(P)-binding Rossmann-like Domain"/>
    <property type="match status" value="1"/>
</dbReference>
<evidence type="ECO:0000313" key="2">
    <source>
        <dbReference type="Proteomes" id="UP000273982"/>
    </source>
</evidence>
<dbReference type="CDD" id="cd05325">
    <property type="entry name" value="carb_red_sniffer_like_SDR_c"/>
    <property type="match status" value="1"/>
</dbReference>
<reference evidence="1 2" key="1">
    <citation type="submission" date="2018-11" db="EMBL/GenBank/DDBJ databases">
        <title>Genome squencing of methanotrophic bacteria isolated from alkaline groundwater in Korea.</title>
        <authorList>
            <person name="Nguyen L.N."/>
        </authorList>
    </citation>
    <scope>NUCLEOTIDE SEQUENCE [LARGE SCALE GENOMIC DNA]</scope>
    <source>
        <strain evidence="1 2">GW6</strain>
    </source>
</reference>
<evidence type="ECO:0000313" key="1">
    <source>
        <dbReference type="EMBL" id="AZG75677.1"/>
    </source>
</evidence>
<dbReference type="RefSeq" id="WP_124737542.1">
    <property type="nucleotide sequence ID" value="NZ_CP034086.1"/>
</dbReference>
<dbReference type="Proteomes" id="UP000273982">
    <property type="component" value="Chromosome"/>
</dbReference>
<accession>A0A3G8M1W5</accession>
<dbReference type="InterPro" id="IPR036291">
    <property type="entry name" value="NAD(P)-bd_dom_sf"/>
</dbReference>
<dbReference type="SUPFAM" id="SSF51735">
    <property type="entry name" value="NAD(P)-binding Rossmann-fold domains"/>
    <property type="match status" value="1"/>
</dbReference>
<dbReference type="AlphaFoldDB" id="A0A3G8M1W5"/>
<dbReference type="GO" id="GO:0016616">
    <property type="term" value="F:oxidoreductase activity, acting on the CH-OH group of donors, NAD or NADP as acceptor"/>
    <property type="evidence" value="ECO:0007669"/>
    <property type="project" value="TreeGrafter"/>
</dbReference>
<dbReference type="InterPro" id="IPR052184">
    <property type="entry name" value="SDR_enzymes"/>
</dbReference>
<dbReference type="PANTHER" id="PTHR45458:SF1">
    <property type="entry name" value="SHORT CHAIN DEHYDROGENASE"/>
    <property type="match status" value="1"/>
</dbReference>
<dbReference type="EMBL" id="CP034086">
    <property type="protein sequence ID" value="AZG75677.1"/>
    <property type="molecule type" value="Genomic_DNA"/>
</dbReference>
<proteinExistence type="predicted"/>
<sequence length="225" mass="23848">MSHWLIAGASRGIGLEAARQLSARGERVTASARSAAGMAALKAAAPEATTLQFDVRDEAQIKAAAARVSDPVDVLIVNAGAYGPQRQSSTDMDFEGALDLLSVNTLGPLRVVQAFLPLIKRGARPRIVMMSSILGSMSLEGTFNVAYRVSKAGLNKIAQCLAADLKAEGVIVVAMHPGWVRTDMGGADATLDVRDSVAGIIRVAESLTLADTRRYLDYRGQDIPW</sequence>
<dbReference type="PRINTS" id="PR00081">
    <property type="entry name" value="GDHRDH"/>
</dbReference>
<dbReference type="KEGG" id="mros:EHO51_02375"/>
<protein>
    <submittedName>
        <fullName evidence="1">SDR family oxidoreductase</fullName>
    </submittedName>
</protein>
<dbReference type="InterPro" id="IPR002347">
    <property type="entry name" value="SDR_fam"/>
</dbReference>